<dbReference type="SUPFAM" id="SSF55729">
    <property type="entry name" value="Acyl-CoA N-acyltransferases (Nat)"/>
    <property type="match status" value="1"/>
</dbReference>
<organism evidence="4 5">
    <name type="scientific">Candidatus Pantoea multigeneris</name>
    <dbReference type="NCBI Taxonomy" id="2608357"/>
    <lineage>
        <taxon>Bacteria</taxon>
        <taxon>Pseudomonadati</taxon>
        <taxon>Pseudomonadota</taxon>
        <taxon>Gammaproteobacteria</taxon>
        <taxon>Enterobacterales</taxon>
        <taxon>Erwiniaceae</taxon>
        <taxon>Pantoea</taxon>
    </lineage>
</organism>
<feature type="domain" description="N-acetyltransferase" evidence="3">
    <location>
        <begin position="4"/>
        <end position="163"/>
    </location>
</feature>
<dbReference type="Gene3D" id="3.40.630.30">
    <property type="match status" value="1"/>
</dbReference>
<proteinExistence type="predicted"/>
<evidence type="ECO:0000313" key="5">
    <source>
        <dbReference type="Proteomes" id="UP001515683"/>
    </source>
</evidence>
<keyword evidence="1" id="KW-0808">Transferase</keyword>
<name>A0ABX0RLI3_9GAMM</name>
<evidence type="ECO:0000256" key="1">
    <source>
        <dbReference type="ARBA" id="ARBA00022679"/>
    </source>
</evidence>
<comment type="caution">
    <text evidence="4">The sequence shown here is derived from an EMBL/GenBank/DDBJ whole genome shotgun (WGS) entry which is preliminary data.</text>
</comment>
<dbReference type="InterPro" id="IPR050832">
    <property type="entry name" value="Bact_Acetyltransf"/>
</dbReference>
<keyword evidence="2" id="KW-0012">Acyltransferase</keyword>
<evidence type="ECO:0000313" key="4">
    <source>
        <dbReference type="EMBL" id="NIF24254.1"/>
    </source>
</evidence>
<dbReference type="RefSeq" id="WP_167018073.1">
    <property type="nucleotide sequence ID" value="NZ_VWXF01000013.1"/>
</dbReference>
<sequence length="163" mass="18089">MSPITVRHVLPTDAPALQHIYSQPDTQANTLQLPFPASQLWQERTANLRPGVHSLVACIDDRVVGQITLEVIATARRRHTATFGLGVDEAFRGQGVGKALLAAIVDLCDNWLQVSRIELTVFTDNEAAVALYQQFGFVVEGTARQYAMRHGVWVDAFYMARLQ</sequence>
<dbReference type="PROSITE" id="PS51186">
    <property type="entry name" value="GNAT"/>
    <property type="match status" value="1"/>
</dbReference>
<accession>A0ABX0RLI3</accession>
<dbReference type="Pfam" id="PF00583">
    <property type="entry name" value="Acetyltransf_1"/>
    <property type="match status" value="1"/>
</dbReference>
<dbReference type="Proteomes" id="UP001515683">
    <property type="component" value="Unassembled WGS sequence"/>
</dbReference>
<gene>
    <name evidence="4" type="ORF">F3J40_22025</name>
</gene>
<dbReference type="CDD" id="cd04301">
    <property type="entry name" value="NAT_SF"/>
    <property type="match status" value="1"/>
</dbReference>
<dbReference type="InterPro" id="IPR016181">
    <property type="entry name" value="Acyl_CoA_acyltransferase"/>
</dbReference>
<evidence type="ECO:0000256" key="2">
    <source>
        <dbReference type="ARBA" id="ARBA00023315"/>
    </source>
</evidence>
<dbReference type="EMBL" id="VWXF01000013">
    <property type="protein sequence ID" value="NIF24254.1"/>
    <property type="molecule type" value="Genomic_DNA"/>
</dbReference>
<keyword evidence="5" id="KW-1185">Reference proteome</keyword>
<protein>
    <submittedName>
        <fullName evidence="4">GNAT family N-acetyltransferase</fullName>
    </submittedName>
</protein>
<reference evidence="4 5" key="1">
    <citation type="journal article" date="2019" name="bioRxiv">
        <title>Bacteria contribute to plant secondary compound degradation in a generalist herbivore system.</title>
        <authorList>
            <person name="Francoeur C.B."/>
            <person name="Khadempour L."/>
            <person name="Moreira-Soto R.D."/>
            <person name="Gotting K."/>
            <person name="Book A.J."/>
            <person name="Pinto-Tomas A.A."/>
            <person name="Keefover-Ring K."/>
            <person name="Currie C.R."/>
        </authorList>
    </citation>
    <scope>NUCLEOTIDE SEQUENCE [LARGE SCALE GENOMIC DNA]</scope>
    <source>
        <strain evidence="4">Acro-835</strain>
    </source>
</reference>
<dbReference type="InterPro" id="IPR000182">
    <property type="entry name" value="GNAT_dom"/>
</dbReference>
<evidence type="ECO:0000259" key="3">
    <source>
        <dbReference type="PROSITE" id="PS51186"/>
    </source>
</evidence>
<dbReference type="PANTHER" id="PTHR43877">
    <property type="entry name" value="AMINOALKYLPHOSPHONATE N-ACETYLTRANSFERASE-RELATED-RELATED"/>
    <property type="match status" value="1"/>
</dbReference>